<evidence type="ECO:0000313" key="5">
    <source>
        <dbReference type="EMBL" id="SHM61319.1"/>
    </source>
</evidence>
<dbReference type="GO" id="GO:0051537">
    <property type="term" value="F:2 iron, 2 sulfur cluster binding"/>
    <property type="evidence" value="ECO:0007669"/>
    <property type="project" value="UniProtKB-KW"/>
</dbReference>
<dbReference type="InterPro" id="IPR008333">
    <property type="entry name" value="Cbr1-like_FAD-bd_dom"/>
</dbReference>
<keyword evidence="2" id="KW-0411">Iron-sulfur</keyword>
<protein>
    <submittedName>
        <fullName evidence="5">3-phenylpropionate/trans-cinnamate dioxygenase ferredoxin reductase subunit</fullName>
    </submittedName>
</protein>
<keyword evidence="6" id="KW-1185">Reference proteome</keyword>
<dbReference type="Gene3D" id="3.40.50.80">
    <property type="entry name" value="Nucleotide-binding domain of ferredoxin-NADP reductase (FNR) module"/>
    <property type="match status" value="1"/>
</dbReference>
<dbReference type="InterPro" id="IPR039261">
    <property type="entry name" value="FNR_nucleotide-bd"/>
</dbReference>
<evidence type="ECO:0000259" key="3">
    <source>
        <dbReference type="PROSITE" id="PS51085"/>
    </source>
</evidence>
<comment type="cofactor">
    <cofactor evidence="1">
        <name>FAD</name>
        <dbReference type="ChEBI" id="CHEBI:57692"/>
    </cofactor>
</comment>
<dbReference type="PROSITE" id="PS51085">
    <property type="entry name" value="2FE2S_FER_2"/>
    <property type="match status" value="1"/>
</dbReference>
<gene>
    <name evidence="5" type="ORF">SAMN05192549_1025</name>
</gene>
<dbReference type="AlphaFoldDB" id="A0A1M7K7N5"/>
<dbReference type="Pfam" id="PF00175">
    <property type="entry name" value="NAD_binding_1"/>
    <property type="match status" value="1"/>
</dbReference>
<keyword evidence="5" id="KW-0560">Oxidoreductase</keyword>
<dbReference type="Gene3D" id="3.10.20.30">
    <property type="match status" value="1"/>
</dbReference>
<dbReference type="PROSITE" id="PS51384">
    <property type="entry name" value="FAD_FR"/>
    <property type="match status" value="1"/>
</dbReference>
<dbReference type="PROSITE" id="PS00197">
    <property type="entry name" value="2FE2S_FER_1"/>
    <property type="match status" value="1"/>
</dbReference>
<dbReference type="STRING" id="551987.SAMN05192549_1025"/>
<accession>A0A1M7K7N5</accession>
<organism evidence="5 6">
    <name type="scientific">Duganella sacchari</name>
    <dbReference type="NCBI Taxonomy" id="551987"/>
    <lineage>
        <taxon>Bacteria</taxon>
        <taxon>Pseudomonadati</taxon>
        <taxon>Pseudomonadota</taxon>
        <taxon>Betaproteobacteria</taxon>
        <taxon>Burkholderiales</taxon>
        <taxon>Oxalobacteraceae</taxon>
        <taxon>Telluria group</taxon>
        <taxon>Duganella</taxon>
    </lineage>
</organism>
<evidence type="ECO:0000256" key="1">
    <source>
        <dbReference type="ARBA" id="ARBA00001974"/>
    </source>
</evidence>
<sequence length="343" mass="36657">MFTLFKKKQAATAHINGAPLTVLPRETLLQAALRSGVDFPHSCRVGGCATCKCRLVSGRVRELTQSAYVLSAAELEQGYILACQSVPATDIAVEVDLAARPASRRVTGRVLAQQRLTHDITLLQIQLDEGLTYKAGQFAQLGLAALGEHARSYSFATPMQADAQVEFFVRKVEGGALSTLVNERDLTGVAAIVEGPSGDCWLRPGSGPLVMVAGGSGLAPILAMLLDAAQTANTRPVTLLFGARTESDLYALNEIEAIRQQWRAPFTFIPVLSALSGDDAWRGARGMVGDHLPVHIGEAAQAYLCGPPAMVDACTAALLARGVAHEHIFADRFADRFITIRRP</sequence>
<keyword evidence="2" id="KW-0408">Iron</keyword>
<dbReference type="InterPro" id="IPR001433">
    <property type="entry name" value="OxRdtase_FAD/NAD-bd"/>
</dbReference>
<dbReference type="CDD" id="cd00207">
    <property type="entry name" value="fer2"/>
    <property type="match status" value="1"/>
</dbReference>
<dbReference type="SUPFAM" id="SSF52343">
    <property type="entry name" value="Ferredoxin reductase-like, C-terminal NADP-linked domain"/>
    <property type="match status" value="1"/>
</dbReference>
<dbReference type="RefSeq" id="WP_072781593.1">
    <property type="nucleotide sequence ID" value="NZ_FRCX01000002.1"/>
</dbReference>
<dbReference type="GO" id="GO:0051213">
    <property type="term" value="F:dioxygenase activity"/>
    <property type="evidence" value="ECO:0007669"/>
    <property type="project" value="UniProtKB-KW"/>
</dbReference>
<dbReference type="PRINTS" id="PR00410">
    <property type="entry name" value="PHEHYDRXLASE"/>
</dbReference>
<dbReference type="InterPro" id="IPR001041">
    <property type="entry name" value="2Fe-2S_ferredoxin-type"/>
</dbReference>
<feature type="domain" description="FAD-binding FR-type" evidence="4">
    <location>
        <begin position="103"/>
        <end position="203"/>
    </location>
</feature>
<dbReference type="SUPFAM" id="SSF54292">
    <property type="entry name" value="2Fe-2S ferredoxin-like"/>
    <property type="match status" value="1"/>
</dbReference>
<evidence type="ECO:0000259" key="4">
    <source>
        <dbReference type="PROSITE" id="PS51384"/>
    </source>
</evidence>
<dbReference type="OrthoDB" id="9806195at2"/>
<reference evidence="6" key="1">
    <citation type="submission" date="2016-11" db="EMBL/GenBank/DDBJ databases">
        <authorList>
            <person name="Varghese N."/>
            <person name="Submissions S."/>
        </authorList>
    </citation>
    <scope>NUCLEOTIDE SEQUENCE [LARGE SCALE GENOMIC DNA]</scope>
    <source>
        <strain evidence="6">Sac-22</strain>
    </source>
</reference>
<dbReference type="PANTHER" id="PTHR47354:SF5">
    <property type="entry name" value="PROTEIN RFBI"/>
    <property type="match status" value="1"/>
</dbReference>
<proteinExistence type="predicted"/>
<dbReference type="EMBL" id="FRCX01000002">
    <property type="protein sequence ID" value="SHM61319.1"/>
    <property type="molecule type" value="Genomic_DNA"/>
</dbReference>
<dbReference type="Proteomes" id="UP000184339">
    <property type="component" value="Unassembled WGS sequence"/>
</dbReference>
<dbReference type="InterPro" id="IPR050415">
    <property type="entry name" value="MRET"/>
</dbReference>
<evidence type="ECO:0000313" key="6">
    <source>
        <dbReference type="Proteomes" id="UP000184339"/>
    </source>
</evidence>
<evidence type="ECO:0000256" key="2">
    <source>
        <dbReference type="ARBA" id="ARBA00022714"/>
    </source>
</evidence>
<dbReference type="InterPro" id="IPR006058">
    <property type="entry name" value="2Fe2S_fd_BS"/>
</dbReference>
<dbReference type="InterPro" id="IPR017938">
    <property type="entry name" value="Riboflavin_synthase-like_b-brl"/>
</dbReference>
<dbReference type="Pfam" id="PF00970">
    <property type="entry name" value="FAD_binding_6"/>
    <property type="match status" value="1"/>
</dbReference>
<feature type="domain" description="2Fe-2S ferredoxin-type" evidence="3">
    <location>
        <begin position="9"/>
        <end position="99"/>
    </location>
</feature>
<keyword evidence="5" id="KW-0223">Dioxygenase</keyword>
<keyword evidence="2" id="KW-0479">Metal-binding</keyword>
<keyword evidence="2" id="KW-0001">2Fe-2S</keyword>
<dbReference type="Pfam" id="PF00111">
    <property type="entry name" value="Fer2"/>
    <property type="match status" value="1"/>
</dbReference>
<dbReference type="InterPro" id="IPR017927">
    <property type="entry name" value="FAD-bd_FR_type"/>
</dbReference>
<dbReference type="Gene3D" id="2.40.30.10">
    <property type="entry name" value="Translation factors"/>
    <property type="match status" value="1"/>
</dbReference>
<dbReference type="InterPro" id="IPR036010">
    <property type="entry name" value="2Fe-2S_ferredoxin-like_sf"/>
</dbReference>
<dbReference type="InterPro" id="IPR012675">
    <property type="entry name" value="Beta-grasp_dom_sf"/>
</dbReference>
<dbReference type="PANTHER" id="PTHR47354">
    <property type="entry name" value="NADH OXIDOREDUCTASE HCR"/>
    <property type="match status" value="1"/>
</dbReference>
<name>A0A1M7K7N5_9BURK</name>
<dbReference type="SUPFAM" id="SSF63380">
    <property type="entry name" value="Riboflavin synthase domain-like"/>
    <property type="match status" value="1"/>
</dbReference>